<keyword evidence="2" id="KW-0812">Transmembrane</keyword>
<protein>
    <submittedName>
        <fullName evidence="3">Uncharacterized protein</fullName>
    </submittedName>
</protein>
<keyword evidence="2" id="KW-0472">Membrane</keyword>
<dbReference type="Proteomes" id="UP000242881">
    <property type="component" value="Unassembled WGS sequence"/>
</dbReference>
<dbReference type="EMBL" id="PNIN01000041">
    <property type="protein sequence ID" value="PMP71452.1"/>
    <property type="molecule type" value="Genomic_DNA"/>
</dbReference>
<evidence type="ECO:0000256" key="2">
    <source>
        <dbReference type="SAM" id="Phobius"/>
    </source>
</evidence>
<sequence length="169" mass="18810">MNFAPILIILFILNFLMLILIGYLFLKLKSLQRKLVDVSYDDVKVITDTLKDLVVESEKVSEKLDISIKEKEALLEDLVDLIDAKLKRLEQLSSTNTVNVSDANNAEDSVSLSFINSNLTNKTSNFDLSGMSLKEKVVFLSQNGVAPVDVAKRLGISVTEVNLVLKHGR</sequence>
<evidence type="ECO:0000256" key="1">
    <source>
        <dbReference type="SAM" id="Coils"/>
    </source>
</evidence>
<proteinExistence type="predicted"/>
<gene>
    <name evidence="3" type="ORF">C0187_04180</name>
</gene>
<feature type="transmembrane region" description="Helical" evidence="2">
    <location>
        <begin position="6"/>
        <end position="26"/>
    </location>
</feature>
<comment type="caution">
    <text evidence="3">The sequence shown here is derived from an EMBL/GenBank/DDBJ whole genome shotgun (WGS) entry which is preliminary data.</text>
</comment>
<reference evidence="3 4" key="1">
    <citation type="submission" date="2018-01" db="EMBL/GenBank/DDBJ databases">
        <title>Metagenomic assembled genomes from two thermal pools in the Uzon Caldera, Kamchatka, Russia.</title>
        <authorList>
            <person name="Wilkins L."/>
            <person name="Ettinger C."/>
        </authorList>
    </citation>
    <scope>NUCLEOTIDE SEQUENCE [LARGE SCALE GENOMIC DNA]</scope>
    <source>
        <strain evidence="3">ZAV-05</strain>
    </source>
</reference>
<dbReference type="AlphaFoldDB" id="A0A2J6WM23"/>
<organism evidence="3 4">
    <name type="scientific">Calditerrivibrio nitroreducens</name>
    <dbReference type="NCBI Taxonomy" id="477976"/>
    <lineage>
        <taxon>Bacteria</taxon>
        <taxon>Pseudomonadati</taxon>
        <taxon>Deferribacterota</taxon>
        <taxon>Deferribacteres</taxon>
        <taxon>Deferribacterales</taxon>
        <taxon>Calditerrivibrionaceae</taxon>
    </lineage>
</organism>
<keyword evidence="2" id="KW-1133">Transmembrane helix</keyword>
<feature type="coiled-coil region" evidence="1">
    <location>
        <begin position="68"/>
        <end position="95"/>
    </location>
</feature>
<name>A0A2J6WM23_9BACT</name>
<accession>A0A2J6WM23</accession>
<keyword evidence="1" id="KW-0175">Coiled coil</keyword>
<evidence type="ECO:0000313" key="4">
    <source>
        <dbReference type="Proteomes" id="UP000242881"/>
    </source>
</evidence>
<evidence type="ECO:0000313" key="3">
    <source>
        <dbReference type="EMBL" id="PMP71452.1"/>
    </source>
</evidence>